<dbReference type="GO" id="GO:0016020">
    <property type="term" value="C:membrane"/>
    <property type="evidence" value="ECO:0007669"/>
    <property type="project" value="InterPro"/>
</dbReference>
<dbReference type="InterPro" id="IPR050683">
    <property type="entry name" value="Bact_Polysacc_Export_ATP-bd"/>
</dbReference>
<dbReference type="Gene3D" id="3.40.50.300">
    <property type="entry name" value="P-loop containing nucleotide triphosphate hydrolases"/>
    <property type="match status" value="1"/>
</dbReference>
<dbReference type="Pfam" id="PF00005">
    <property type="entry name" value="ABC_tran"/>
    <property type="match status" value="1"/>
</dbReference>
<dbReference type="PROSITE" id="PS50893">
    <property type="entry name" value="ABC_TRANSPORTER_2"/>
    <property type="match status" value="1"/>
</dbReference>
<keyword evidence="2" id="KW-0813">Transport</keyword>
<gene>
    <name evidence="6" type="ORF">JMUB3870_0112</name>
    <name evidence="7" type="ORF">JMUB3935_0129</name>
</gene>
<dbReference type="InterPro" id="IPR027417">
    <property type="entry name" value="P-loop_NTPase"/>
</dbReference>
<sequence length="426" mass="48529">MQEKVIELKNISKVYKLYKNKRDRLKESLFFFSKKKYHSDFYALDNINLEVRKGEILGLVGTNGAGKSTLLKIITGVLTPSSGKININGKISALIELGAGFNPEYTGIENIELYGTLMGLQKEEIESKKKEIIDFADIGEFVYQPVKNYSSGMFARLAFSVAINVDPEILIVDEALSVGDVFFQLKCYKKFTEFTEKGKTILFVTHDMGSVLKYCNRAILIEKGKKIEDSTPKIVIDKYKKIMVGITEDVEKNKEVETVQINSEKLETLKNNMEINKNFTEYGEMDAEIIDFAFVNKGNITNNMEKGDDVTIKMKVKFHKDVKEPIFAFTIKDRKGTELVGTNTQLEKLSFGIVKAGEIIEVNFSQKIFLQSGEYLMSYGCTGFKNDKFIVYHRLYDVYRIVILSDKDTIGFYDMRSIVSVDRIRG</sequence>
<keyword evidence="4" id="KW-0067">ATP-binding</keyword>
<dbReference type="InterPro" id="IPR015860">
    <property type="entry name" value="ABC_transpr_TagH-like"/>
</dbReference>
<dbReference type="PANTHER" id="PTHR46743">
    <property type="entry name" value="TEICHOIC ACIDS EXPORT ATP-BINDING PROTEIN TAGH"/>
    <property type="match status" value="1"/>
</dbReference>
<dbReference type="AlphaFoldDB" id="A0A510KHM7"/>
<dbReference type="InterPro" id="IPR003439">
    <property type="entry name" value="ABC_transporter-like_ATP-bd"/>
</dbReference>
<evidence type="ECO:0000313" key="6">
    <source>
        <dbReference type="EMBL" id="BBM44022.1"/>
    </source>
</evidence>
<evidence type="ECO:0000256" key="4">
    <source>
        <dbReference type="ARBA" id="ARBA00022840"/>
    </source>
</evidence>
<protein>
    <submittedName>
        <fullName evidence="7">ABC-type transport system, ATPase component</fullName>
    </submittedName>
</protein>
<dbReference type="EMBL" id="AP019840">
    <property type="protein sequence ID" value="BBM51179.1"/>
    <property type="molecule type" value="Genomic_DNA"/>
</dbReference>
<evidence type="ECO:0000313" key="9">
    <source>
        <dbReference type="Proteomes" id="UP000422644"/>
    </source>
</evidence>
<dbReference type="GO" id="GO:0016887">
    <property type="term" value="F:ATP hydrolysis activity"/>
    <property type="evidence" value="ECO:0007669"/>
    <property type="project" value="InterPro"/>
</dbReference>
<dbReference type="STRING" id="1122173.GCA_000482505_02021"/>
<name>A0A510KHM7_9FUSO</name>
<evidence type="ECO:0000256" key="3">
    <source>
        <dbReference type="ARBA" id="ARBA00022741"/>
    </source>
</evidence>
<dbReference type="InterPro" id="IPR017871">
    <property type="entry name" value="ABC_transporter-like_CS"/>
</dbReference>
<reference evidence="7 8" key="2">
    <citation type="submission" date="2019-07" db="EMBL/GenBank/DDBJ databases">
        <title>Complete Genome Sequence of Leptotrichia trevisanii Strain JMUB3935.</title>
        <authorList>
            <person name="Watanabe S."/>
            <person name="Cui L."/>
        </authorList>
    </citation>
    <scope>NUCLEOTIDE SEQUENCE [LARGE SCALE GENOMIC DNA]</scope>
    <source>
        <strain evidence="7 8">JMUB3935</strain>
    </source>
</reference>
<evidence type="ECO:0000313" key="7">
    <source>
        <dbReference type="EMBL" id="BBM51179.1"/>
    </source>
</evidence>
<dbReference type="Proteomes" id="UP000321378">
    <property type="component" value="Chromosome"/>
</dbReference>
<comment type="similarity">
    <text evidence="1">Belongs to the ABC transporter superfamily.</text>
</comment>
<reference evidence="6 9" key="1">
    <citation type="submission" date="2019-07" db="EMBL/GenBank/DDBJ databases">
        <title>Complete Genome Sequence of Leptotrichia trevisanii Strain JMUB3870.</title>
        <authorList>
            <person name="Watanabe S."/>
            <person name="Cui L."/>
        </authorList>
    </citation>
    <scope>NUCLEOTIDE SEQUENCE [LARGE SCALE GENOMIC DNA]</scope>
    <source>
        <strain evidence="6 9">JMUB3870</strain>
    </source>
</reference>
<dbReference type="SUPFAM" id="SSF52540">
    <property type="entry name" value="P-loop containing nucleoside triphosphate hydrolases"/>
    <property type="match status" value="1"/>
</dbReference>
<dbReference type="InterPro" id="IPR029439">
    <property type="entry name" value="Wzt_C"/>
</dbReference>
<evidence type="ECO:0000256" key="1">
    <source>
        <dbReference type="ARBA" id="ARBA00005417"/>
    </source>
</evidence>
<dbReference type="Pfam" id="PF14524">
    <property type="entry name" value="Wzt_C"/>
    <property type="match status" value="1"/>
</dbReference>
<dbReference type="OrthoDB" id="9778870at2"/>
<dbReference type="Proteomes" id="UP000422644">
    <property type="component" value="Chromosome"/>
</dbReference>
<accession>A0A510KHM7</accession>
<evidence type="ECO:0000259" key="5">
    <source>
        <dbReference type="PROSITE" id="PS50893"/>
    </source>
</evidence>
<dbReference type="GO" id="GO:0140359">
    <property type="term" value="F:ABC-type transporter activity"/>
    <property type="evidence" value="ECO:0007669"/>
    <property type="project" value="InterPro"/>
</dbReference>
<dbReference type="SMART" id="SM00382">
    <property type="entry name" value="AAA"/>
    <property type="match status" value="1"/>
</dbReference>
<feature type="domain" description="ABC transporter" evidence="5">
    <location>
        <begin position="6"/>
        <end position="248"/>
    </location>
</feature>
<dbReference type="CDD" id="cd10147">
    <property type="entry name" value="Wzt_C-like"/>
    <property type="match status" value="1"/>
</dbReference>
<dbReference type="PROSITE" id="PS00211">
    <property type="entry name" value="ABC_TRANSPORTER_1"/>
    <property type="match status" value="1"/>
</dbReference>
<evidence type="ECO:0000313" key="8">
    <source>
        <dbReference type="Proteomes" id="UP000321378"/>
    </source>
</evidence>
<dbReference type="CDD" id="cd03220">
    <property type="entry name" value="ABC_KpsT_Wzt"/>
    <property type="match status" value="1"/>
</dbReference>
<keyword evidence="3" id="KW-0547">Nucleotide-binding</keyword>
<dbReference type="Gene3D" id="2.70.50.60">
    <property type="entry name" value="abc- transporter (atp binding component) like domain"/>
    <property type="match status" value="1"/>
</dbReference>
<dbReference type="GO" id="GO:0005524">
    <property type="term" value="F:ATP binding"/>
    <property type="evidence" value="ECO:0007669"/>
    <property type="project" value="UniProtKB-KW"/>
</dbReference>
<dbReference type="InterPro" id="IPR003593">
    <property type="entry name" value="AAA+_ATPase"/>
</dbReference>
<organism evidence="7 8">
    <name type="scientific">Leptotrichia trevisanii</name>
    <dbReference type="NCBI Taxonomy" id="109328"/>
    <lineage>
        <taxon>Bacteria</taxon>
        <taxon>Fusobacteriati</taxon>
        <taxon>Fusobacteriota</taxon>
        <taxon>Fusobacteriia</taxon>
        <taxon>Fusobacteriales</taxon>
        <taxon>Leptotrichiaceae</taxon>
        <taxon>Leptotrichia</taxon>
    </lineage>
</organism>
<evidence type="ECO:0000256" key="2">
    <source>
        <dbReference type="ARBA" id="ARBA00022448"/>
    </source>
</evidence>
<keyword evidence="9" id="KW-1185">Reference proteome</keyword>
<dbReference type="PANTHER" id="PTHR46743:SF2">
    <property type="entry name" value="TEICHOIC ACIDS EXPORT ATP-BINDING PROTEIN TAGH"/>
    <property type="match status" value="1"/>
</dbReference>
<dbReference type="EMBL" id="AP019831">
    <property type="protein sequence ID" value="BBM44022.1"/>
    <property type="molecule type" value="Genomic_DNA"/>
</dbReference>
<dbReference type="RefSeq" id="WP_026749571.1">
    <property type="nucleotide sequence ID" value="NZ_AP019831.1"/>
</dbReference>
<proteinExistence type="inferred from homology"/>